<dbReference type="GO" id="GO:0004831">
    <property type="term" value="F:tyrosine-tRNA ligase activity"/>
    <property type="evidence" value="ECO:0007669"/>
    <property type="project" value="UniProtKB-EC"/>
</dbReference>
<reference evidence="9" key="1">
    <citation type="submission" date="2021-02" db="EMBL/GenBank/DDBJ databases">
        <authorList>
            <person name="Franco D."/>
        </authorList>
    </citation>
    <scope>NUCLEOTIDE SEQUENCE</scope>
    <source>
        <strain evidence="9">DICMUL</strain>
    </source>
</reference>
<dbReference type="GO" id="GO:0005524">
    <property type="term" value="F:ATP binding"/>
    <property type="evidence" value="ECO:0007669"/>
    <property type="project" value="UniProtKB-KW"/>
</dbReference>
<comment type="catalytic activity">
    <reaction evidence="6">
        <text>tRNA(Tyr) + L-tyrosine + ATP = L-tyrosyl-tRNA(Tyr) + AMP + diphosphate + H(+)</text>
        <dbReference type="Rhea" id="RHEA:10220"/>
        <dbReference type="Rhea" id="RHEA-COMP:9706"/>
        <dbReference type="Rhea" id="RHEA-COMP:9707"/>
        <dbReference type="ChEBI" id="CHEBI:15378"/>
        <dbReference type="ChEBI" id="CHEBI:30616"/>
        <dbReference type="ChEBI" id="CHEBI:33019"/>
        <dbReference type="ChEBI" id="CHEBI:58315"/>
        <dbReference type="ChEBI" id="CHEBI:78442"/>
        <dbReference type="ChEBI" id="CHEBI:78536"/>
        <dbReference type="ChEBI" id="CHEBI:456215"/>
        <dbReference type="EC" id="6.1.1.1"/>
    </reaction>
</comment>
<evidence type="ECO:0000256" key="4">
    <source>
        <dbReference type="ARBA" id="ARBA00022917"/>
    </source>
</evidence>
<feature type="transmembrane region" description="Helical" evidence="8">
    <location>
        <begin position="290"/>
        <end position="312"/>
    </location>
</feature>
<evidence type="ECO:0000256" key="6">
    <source>
        <dbReference type="ARBA" id="ARBA00048248"/>
    </source>
</evidence>
<dbReference type="InterPro" id="IPR001412">
    <property type="entry name" value="aa-tRNA-synth_I_CS"/>
</dbReference>
<evidence type="ECO:0008006" key="11">
    <source>
        <dbReference type="Google" id="ProtNLM"/>
    </source>
</evidence>
<dbReference type="Gene3D" id="3.40.50.620">
    <property type="entry name" value="HUPs"/>
    <property type="match status" value="1"/>
</dbReference>
<keyword evidence="2 7" id="KW-0547">Nucleotide-binding</keyword>
<dbReference type="GO" id="GO:0005829">
    <property type="term" value="C:cytosol"/>
    <property type="evidence" value="ECO:0007669"/>
    <property type="project" value="TreeGrafter"/>
</dbReference>
<dbReference type="InterPro" id="IPR002305">
    <property type="entry name" value="aa-tRNA-synth_Ic"/>
</dbReference>
<feature type="transmembrane region" description="Helical" evidence="8">
    <location>
        <begin position="38"/>
        <end position="63"/>
    </location>
</feature>
<reference evidence="9" key="2">
    <citation type="submission" date="2021-03" db="EMBL/GenBank/DDBJ databases">
        <title>Alternative transmission patterns in independently acquired nutritional co-symbionts of Dictyopharidae planthoppers.</title>
        <authorList>
            <person name="Michalik A."/>
            <person name="Lukasik P."/>
        </authorList>
    </citation>
    <scope>NUCLEOTIDE SEQUENCE</scope>
    <source>
        <strain evidence="9">DICMUL</strain>
    </source>
</reference>
<feature type="transmembrane region" description="Helical" evidence="8">
    <location>
        <begin position="127"/>
        <end position="148"/>
    </location>
</feature>
<keyword evidence="4 7" id="KW-0648">Protein biosynthesis</keyword>
<evidence type="ECO:0000256" key="1">
    <source>
        <dbReference type="ARBA" id="ARBA00022598"/>
    </source>
</evidence>
<feature type="transmembrane region" description="Helical" evidence="8">
    <location>
        <begin position="168"/>
        <end position="192"/>
    </location>
</feature>
<dbReference type="SUPFAM" id="SSF52374">
    <property type="entry name" value="Nucleotidylyl transferase"/>
    <property type="match status" value="1"/>
</dbReference>
<keyword evidence="3 7" id="KW-0067">ATP-binding</keyword>
<evidence type="ECO:0000256" key="5">
    <source>
        <dbReference type="ARBA" id="ARBA00023146"/>
    </source>
</evidence>
<dbReference type="InterPro" id="IPR024088">
    <property type="entry name" value="Tyr-tRNA-ligase_bac-type"/>
</dbReference>
<keyword evidence="8" id="KW-0812">Transmembrane</keyword>
<dbReference type="Proteomes" id="UP000663602">
    <property type="component" value="Chromosome"/>
</dbReference>
<dbReference type="AlphaFoldDB" id="A0A974X7F4"/>
<evidence type="ECO:0000256" key="7">
    <source>
        <dbReference type="RuleBase" id="RU363036"/>
    </source>
</evidence>
<dbReference type="PROSITE" id="PS00178">
    <property type="entry name" value="AA_TRNA_LIGASE_I"/>
    <property type="match status" value="1"/>
</dbReference>
<evidence type="ECO:0000313" key="9">
    <source>
        <dbReference type="EMBL" id="QSW37854.1"/>
    </source>
</evidence>
<keyword evidence="1 7" id="KW-0436">Ligase</keyword>
<keyword evidence="8" id="KW-1133">Transmembrane helix</keyword>
<dbReference type="PANTHER" id="PTHR11766">
    <property type="entry name" value="TYROSYL-TRNA SYNTHETASE"/>
    <property type="match status" value="1"/>
</dbReference>
<sequence length="361" mass="42037">MFGSLVKVFGVSFLGSLRSTTCVRIKYGVDPTAPCLHLGHFYCFFVIKFLLRCFNLCSFYFVIGDYTAALRSLSNGSNIASNIATITQTVQCFFNCSKFNFYVVRNSNWLPYLSMQFLHSCRVKDLLVRRALVGLNEFTVGVFLYPFYQSYDNFIVMPHIEVGGVDQLFNFCFYSSLPRFTDILFVMVPLVLGSEGIFKMSKSFSNIIAIAGCVFELFNHVIKLPEVYCAYYFFLFRKFIYINVGLVKTFMVFTCLYRLAIFVFIARFFYRSCAFKLLSLYFSRVYFPNMFFNFIVFSSVYLRSFMVTYCFFKSTRAFKKAISNHKVCINGIRICDFQFVLLRGAFYEILIGNSCRIYICF</sequence>
<evidence type="ECO:0000313" key="10">
    <source>
        <dbReference type="Proteomes" id="UP000663602"/>
    </source>
</evidence>
<organism evidence="9 10">
    <name type="scientific">Candidatus Vidania fulgoroideorum</name>
    <dbReference type="NCBI Taxonomy" id="881286"/>
    <lineage>
        <taxon>Bacteria</taxon>
        <taxon>Pseudomonadati</taxon>
        <taxon>Pseudomonadota</taxon>
        <taxon>Betaproteobacteria</taxon>
        <taxon>Candidatus Vidania</taxon>
    </lineage>
</organism>
<dbReference type="InterPro" id="IPR014729">
    <property type="entry name" value="Rossmann-like_a/b/a_fold"/>
</dbReference>
<proteinExistence type="inferred from homology"/>
<gene>
    <name evidence="9" type="ORF">JSR02_00085</name>
</gene>
<dbReference type="PANTHER" id="PTHR11766:SF1">
    <property type="entry name" value="TYROSINE--TRNA LIGASE"/>
    <property type="match status" value="1"/>
</dbReference>
<keyword evidence="8" id="KW-0472">Membrane</keyword>
<evidence type="ECO:0000256" key="2">
    <source>
        <dbReference type="ARBA" id="ARBA00022741"/>
    </source>
</evidence>
<comment type="similarity">
    <text evidence="7">Belongs to the class-I aminoacyl-tRNA synthetase family.</text>
</comment>
<protein>
    <recommendedName>
        <fullName evidence="11">Tyrosine--tRNA ligase</fullName>
    </recommendedName>
</protein>
<dbReference type="GO" id="GO:0006418">
    <property type="term" value="P:tRNA aminoacylation for protein translation"/>
    <property type="evidence" value="ECO:0007669"/>
    <property type="project" value="InterPro"/>
</dbReference>
<accession>A0A974X7F4</accession>
<evidence type="ECO:0000256" key="3">
    <source>
        <dbReference type="ARBA" id="ARBA00022840"/>
    </source>
</evidence>
<name>A0A974X7F4_9PROT</name>
<dbReference type="SUPFAM" id="SSF55174">
    <property type="entry name" value="Alpha-L RNA-binding motif"/>
    <property type="match status" value="1"/>
</dbReference>
<keyword evidence="5 7" id="KW-0030">Aminoacyl-tRNA synthetase</keyword>
<dbReference type="Pfam" id="PF00579">
    <property type="entry name" value="tRNA-synt_1b"/>
    <property type="match status" value="1"/>
</dbReference>
<dbReference type="EMBL" id="CP071410">
    <property type="protein sequence ID" value="QSW37854.1"/>
    <property type="molecule type" value="Genomic_DNA"/>
</dbReference>
<evidence type="ECO:0000256" key="8">
    <source>
        <dbReference type="SAM" id="Phobius"/>
    </source>
</evidence>